<comment type="caution">
    <text evidence="1">The sequence shown here is derived from an EMBL/GenBank/DDBJ whole genome shotgun (WGS) entry which is preliminary data.</text>
</comment>
<dbReference type="EMBL" id="SNRY01007735">
    <property type="protein sequence ID" value="KAA6309850.1"/>
    <property type="molecule type" value="Genomic_DNA"/>
</dbReference>
<organism evidence="1">
    <name type="scientific">termite gut metagenome</name>
    <dbReference type="NCBI Taxonomy" id="433724"/>
    <lineage>
        <taxon>unclassified sequences</taxon>
        <taxon>metagenomes</taxon>
        <taxon>organismal metagenomes</taxon>
    </lineage>
</organism>
<evidence type="ECO:0000313" key="1">
    <source>
        <dbReference type="EMBL" id="KAA6309850.1"/>
    </source>
</evidence>
<name>A0A5J4PM25_9ZZZZ</name>
<dbReference type="AlphaFoldDB" id="A0A5J4PM25"/>
<protein>
    <submittedName>
        <fullName evidence="1">Uncharacterized protein</fullName>
    </submittedName>
</protein>
<accession>A0A5J4PM25</accession>
<gene>
    <name evidence="1" type="ORF">EZS27_038736</name>
</gene>
<proteinExistence type="predicted"/>
<reference evidence="1" key="1">
    <citation type="submission" date="2019-03" db="EMBL/GenBank/DDBJ databases">
        <title>Single cell metagenomics reveals metabolic interactions within the superorganism composed of flagellate Streblomastix strix and complex community of Bacteroidetes bacteria on its surface.</title>
        <authorList>
            <person name="Treitli S.C."/>
            <person name="Kolisko M."/>
            <person name="Husnik F."/>
            <person name="Keeling P."/>
            <person name="Hampl V."/>
        </authorList>
    </citation>
    <scope>NUCLEOTIDE SEQUENCE</scope>
    <source>
        <strain evidence="1">STM</strain>
    </source>
</reference>
<sequence>MFQLELLQIYTKKLQFRTDGDTMDEDAYDKPIDEIDFDTLPDDDVWALVYGEYIEKQRITEINGFGVTQVNTI</sequence>